<dbReference type="EMBL" id="AKWR02000115">
    <property type="protein sequence ID" value="EMJ36817.1"/>
    <property type="molecule type" value="Genomic_DNA"/>
</dbReference>
<evidence type="ECO:0000313" key="2">
    <source>
        <dbReference type="Proteomes" id="UP000012164"/>
    </source>
</evidence>
<sequence>MSSEFSNVRKDFIAVDSVYKLLAKRDLRDLVTAYRLAKEALNKAEDIALLALHEALVFSLEGLLTELGEHGLLNGALFGIDPDQINLRQWLEECIASFKEVKRLRNTGLTSSSLIDPYVGNWMFPIGSRDWLNQMKLVLENCQNTNWIERVTREIHNPSLES</sequence>
<accession>A0A0F6IFJ2</accession>
<evidence type="ECO:0000313" key="1">
    <source>
        <dbReference type="EMBL" id="EMJ36817.1"/>
    </source>
</evidence>
<name>A0A0F6IFJ2_LEPIR</name>
<dbReference type="Proteomes" id="UP000012164">
    <property type="component" value="Unassembled WGS sequence"/>
</dbReference>
<gene>
    <name evidence="1" type="ORF">LEP1GSC079_3119</name>
</gene>
<organism evidence="1 2">
    <name type="scientific">Leptospira interrogans str. FPW1039</name>
    <dbReference type="NCBI Taxonomy" id="1193040"/>
    <lineage>
        <taxon>Bacteria</taxon>
        <taxon>Pseudomonadati</taxon>
        <taxon>Spirochaetota</taxon>
        <taxon>Spirochaetia</taxon>
        <taxon>Leptospirales</taxon>
        <taxon>Leptospiraceae</taxon>
        <taxon>Leptospira</taxon>
    </lineage>
</organism>
<comment type="caution">
    <text evidence="1">The sequence shown here is derived from an EMBL/GenBank/DDBJ whole genome shotgun (WGS) entry which is preliminary data.</text>
</comment>
<proteinExistence type="predicted"/>
<dbReference type="AlphaFoldDB" id="A0A0F6IFJ2"/>
<reference evidence="1 2" key="1">
    <citation type="submission" date="2013-01" db="EMBL/GenBank/DDBJ databases">
        <authorList>
            <person name="Harkins D.M."/>
            <person name="Durkin A.S."/>
            <person name="Brinkac L.M."/>
            <person name="Haft D.H."/>
            <person name="Selengut J.D."/>
            <person name="Sanka R."/>
            <person name="DePew J."/>
            <person name="Purushe J."/>
            <person name="Peacock S.J."/>
            <person name="Thaipadungpanit J."/>
            <person name="Wuthiekanun V.W."/>
            <person name="Day N.P."/>
            <person name="Vinetz J.M."/>
            <person name="Sutton G.G."/>
            <person name="Nierman W.C."/>
            <person name="Fouts D.E."/>
        </authorList>
    </citation>
    <scope>NUCLEOTIDE SEQUENCE [LARGE SCALE GENOMIC DNA]</scope>
    <source>
        <strain evidence="1 2">FPW1039</strain>
    </source>
</reference>
<protein>
    <submittedName>
        <fullName evidence="1">Uncharacterized protein</fullName>
    </submittedName>
</protein>